<dbReference type="PANTHER" id="PTHR30146">
    <property type="entry name" value="LACI-RELATED TRANSCRIPTIONAL REPRESSOR"/>
    <property type="match status" value="1"/>
</dbReference>
<evidence type="ECO:0000256" key="2">
    <source>
        <dbReference type="ARBA" id="ARBA00023125"/>
    </source>
</evidence>
<protein>
    <submittedName>
        <fullName evidence="5">LacI family transcriptional regulator</fullName>
    </submittedName>
</protein>
<reference evidence="5 6" key="1">
    <citation type="submission" date="2017-01" db="EMBL/GenBank/DDBJ databases">
        <title>Genome analysis of Paenibacillus selenitrireducens ES3-24.</title>
        <authorList>
            <person name="Xu D."/>
            <person name="Yao R."/>
            <person name="Zheng S."/>
        </authorList>
    </citation>
    <scope>NUCLEOTIDE SEQUENCE [LARGE SCALE GENOMIC DNA]</scope>
    <source>
        <strain evidence="5 6">ES3-24</strain>
    </source>
</reference>
<sequence length="339" mass="38142">MVSIKDVAKLANVSVTVVSKALNGYTDVNEQTRQKVMKAAEELKYSPNMLAKNLKQKVAKSIALIFSNFERADGKDGVLVQIMSGVFEAANKHKYEVVIYTRSLSEQQDKSYWKFCKEHKISGAIITGLKTTDPYFQEIIDSDLPCVVIDTMLSGANTGSISTDNVLAAQQAVEHFIDKGHRNIGMMNGHEFAVVSKQRLEGYQKALELHGIPYDDRLVINADFSETKAYEMTEGFLQEYPHMTGVFMSSDLMAIGFMRRCHELGVQIPDQISVMGFDDIVLSSYMMPKLSTVRQDFHEISFTAFEQVIDILENKQKGTHIFVPFKIVDRDTIKVLQSP</sequence>
<keyword evidence="6" id="KW-1185">Reference proteome</keyword>
<comment type="caution">
    <text evidence="5">The sequence shown here is derived from an EMBL/GenBank/DDBJ whole genome shotgun (WGS) entry which is preliminary data.</text>
</comment>
<dbReference type="EMBL" id="MSZX01000008">
    <property type="protein sequence ID" value="OPA75746.1"/>
    <property type="molecule type" value="Genomic_DNA"/>
</dbReference>
<gene>
    <name evidence="5" type="ORF">BVG16_20675</name>
</gene>
<dbReference type="InterPro" id="IPR028082">
    <property type="entry name" value="Peripla_BP_I"/>
</dbReference>
<accession>A0A1T2X7T4</accession>
<dbReference type="Proteomes" id="UP000190188">
    <property type="component" value="Unassembled WGS sequence"/>
</dbReference>
<feature type="domain" description="HTH lacI-type" evidence="4">
    <location>
        <begin position="2"/>
        <end position="56"/>
    </location>
</feature>
<dbReference type="Gene3D" id="1.10.260.40">
    <property type="entry name" value="lambda repressor-like DNA-binding domains"/>
    <property type="match status" value="1"/>
</dbReference>
<evidence type="ECO:0000259" key="4">
    <source>
        <dbReference type="PROSITE" id="PS50932"/>
    </source>
</evidence>
<dbReference type="Gene3D" id="3.40.50.2300">
    <property type="match status" value="2"/>
</dbReference>
<keyword evidence="2" id="KW-0238">DNA-binding</keyword>
<organism evidence="5 6">
    <name type="scientific">Paenibacillus selenitireducens</name>
    <dbReference type="NCBI Taxonomy" id="1324314"/>
    <lineage>
        <taxon>Bacteria</taxon>
        <taxon>Bacillati</taxon>
        <taxon>Bacillota</taxon>
        <taxon>Bacilli</taxon>
        <taxon>Bacillales</taxon>
        <taxon>Paenibacillaceae</taxon>
        <taxon>Paenibacillus</taxon>
    </lineage>
</organism>
<evidence type="ECO:0000313" key="6">
    <source>
        <dbReference type="Proteomes" id="UP000190188"/>
    </source>
</evidence>
<name>A0A1T2X7T4_9BACL</name>
<evidence type="ECO:0000256" key="1">
    <source>
        <dbReference type="ARBA" id="ARBA00023015"/>
    </source>
</evidence>
<dbReference type="Pfam" id="PF00356">
    <property type="entry name" value="LacI"/>
    <property type="match status" value="1"/>
</dbReference>
<evidence type="ECO:0000256" key="3">
    <source>
        <dbReference type="ARBA" id="ARBA00023163"/>
    </source>
</evidence>
<dbReference type="AlphaFoldDB" id="A0A1T2X7T4"/>
<dbReference type="GO" id="GO:0000976">
    <property type="term" value="F:transcription cis-regulatory region binding"/>
    <property type="evidence" value="ECO:0007669"/>
    <property type="project" value="TreeGrafter"/>
</dbReference>
<dbReference type="PROSITE" id="PS50932">
    <property type="entry name" value="HTH_LACI_2"/>
    <property type="match status" value="1"/>
</dbReference>
<dbReference type="SUPFAM" id="SSF47413">
    <property type="entry name" value="lambda repressor-like DNA-binding domains"/>
    <property type="match status" value="1"/>
</dbReference>
<dbReference type="InterPro" id="IPR000843">
    <property type="entry name" value="HTH_LacI"/>
</dbReference>
<keyword evidence="1" id="KW-0805">Transcription regulation</keyword>
<dbReference type="CDD" id="cd06267">
    <property type="entry name" value="PBP1_LacI_sugar_binding-like"/>
    <property type="match status" value="1"/>
</dbReference>
<dbReference type="SMART" id="SM00354">
    <property type="entry name" value="HTH_LACI"/>
    <property type="match status" value="1"/>
</dbReference>
<dbReference type="Pfam" id="PF13377">
    <property type="entry name" value="Peripla_BP_3"/>
    <property type="match status" value="1"/>
</dbReference>
<dbReference type="GO" id="GO:0003700">
    <property type="term" value="F:DNA-binding transcription factor activity"/>
    <property type="evidence" value="ECO:0007669"/>
    <property type="project" value="TreeGrafter"/>
</dbReference>
<dbReference type="CDD" id="cd01392">
    <property type="entry name" value="HTH_LacI"/>
    <property type="match status" value="1"/>
</dbReference>
<evidence type="ECO:0000313" key="5">
    <source>
        <dbReference type="EMBL" id="OPA75746.1"/>
    </source>
</evidence>
<proteinExistence type="predicted"/>
<dbReference type="RefSeq" id="WP_078501078.1">
    <property type="nucleotide sequence ID" value="NZ_MSZX01000008.1"/>
</dbReference>
<dbReference type="InterPro" id="IPR010982">
    <property type="entry name" value="Lambda_DNA-bd_dom_sf"/>
</dbReference>
<dbReference type="SUPFAM" id="SSF53822">
    <property type="entry name" value="Periplasmic binding protein-like I"/>
    <property type="match status" value="1"/>
</dbReference>
<keyword evidence="3" id="KW-0804">Transcription</keyword>
<dbReference type="PANTHER" id="PTHR30146:SF109">
    <property type="entry name" value="HTH-TYPE TRANSCRIPTIONAL REGULATOR GALS"/>
    <property type="match status" value="1"/>
</dbReference>
<dbReference type="STRING" id="1324314.BVG16_20675"/>
<dbReference type="InterPro" id="IPR046335">
    <property type="entry name" value="LacI/GalR-like_sensor"/>
</dbReference>
<dbReference type="OrthoDB" id="9775106at2"/>